<dbReference type="Proteomes" id="UP001431532">
    <property type="component" value="Unassembled WGS sequence"/>
</dbReference>
<feature type="domain" description="PucR C-terminal helix-turn-helix" evidence="1">
    <location>
        <begin position="135"/>
        <end position="187"/>
    </location>
</feature>
<evidence type="ECO:0000313" key="3">
    <source>
        <dbReference type="Proteomes" id="UP001431532"/>
    </source>
</evidence>
<dbReference type="RefSeq" id="WP_282839370.1">
    <property type="nucleotide sequence ID" value="NZ_JASCXW010000014.1"/>
</dbReference>
<dbReference type="InterPro" id="IPR025736">
    <property type="entry name" value="PucR_C-HTH_dom"/>
</dbReference>
<keyword evidence="3" id="KW-1185">Reference proteome</keyword>
<organism evidence="2 3">
    <name type="scientific">Peloplasma aerotolerans</name>
    <dbReference type="NCBI Taxonomy" id="3044389"/>
    <lineage>
        <taxon>Bacteria</taxon>
        <taxon>Bacillati</taxon>
        <taxon>Mycoplasmatota</taxon>
        <taxon>Mollicutes</taxon>
        <taxon>Acholeplasmatales</taxon>
        <taxon>Acholeplasmataceae</taxon>
        <taxon>Peloplasma</taxon>
    </lineage>
</organism>
<dbReference type="Gene3D" id="1.10.10.2840">
    <property type="entry name" value="PucR C-terminal helix-turn-helix domain"/>
    <property type="match status" value="1"/>
</dbReference>
<reference evidence="2" key="1">
    <citation type="submission" date="2023-05" db="EMBL/GenBank/DDBJ databases">
        <title>Mariniplasma microaerophilum sp. nov., a novel anaerobic mollicute isolated from terrestrial mud volcano, Taman Peninsula, Russia.</title>
        <authorList>
            <person name="Khomyakova M.A."/>
            <person name="Merkel A.Y."/>
            <person name="Slobodkin A.I."/>
        </authorList>
    </citation>
    <scope>NUCLEOTIDE SEQUENCE</scope>
    <source>
        <strain evidence="2">M4Ah</strain>
    </source>
</reference>
<name>A0AAW6U9V1_9MOLU</name>
<evidence type="ECO:0000259" key="1">
    <source>
        <dbReference type="Pfam" id="PF13556"/>
    </source>
</evidence>
<dbReference type="EMBL" id="JASCXW010000014">
    <property type="protein sequence ID" value="MDI6452943.1"/>
    <property type="molecule type" value="Genomic_DNA"/>
</dbReference>
<dbReference type="AlphaFoldDB" id="A0AAW6U9V1"/>
<dbReference type="SUPFAM" id="SSF46689">
    <property type="entry name" value="Homeodomain-like"/>
    <property type="match status" value="1"/>
</dbReference>
<evidence type="ECO:0000313" key="2">
    <source>
        <dbReference type="EMBL" id="MDI6452943.1"/>
    </source>
</evidence>
<dbReference type="InterPro" id="IPR042070">
    <property type="entry name" value="PucR_C-HTH_sf"/>
</dbReference>
<protein>
    <submittedName>
        <fullName evidence="2">Helix-turn-helix domain-containing protein</fullName>
    </submittedName>
</protein>
<sequence>MYRYLIIESKKEIKSEESPIISIFSEFIDITKVETEPYAIHIFYQQETDVSFLDVILNIMSDTLTDLRIYVSYQFENEDQLQLHMNFIKNKLKLIPFIKYVYIDDKILLRSLLNLIDHELKSYMLRKYNQDTSMLQSIKTYLECNQNMSSAAKKLYIHRNTLIQRLDKFYQTTGFDVRVFNDAFLIYHLVI</sequence>
<dbReference type="InterPro" id="IPR009057">
    <property type="entry name" value="Homeodomain-like_sf"/>
</dbReference>
<comment type="caution">
    <text evidence="2">The sequence shown here is derived from an EMBL/GenBank/DDBJ whole genome shotgun (WGS) entry which is preliminary data.</text>
</comment>
<accession>A0AAW6U9V1</accession>
<dbReference type="InterPro" id="IPR051448">
    <property type="entry name" value="CdaR-like_regulators"/>
</dbReference>
<dbReference type="Pfam" id="PF13556">
    <property type="entry name" value="HTH_30"/>
    <property type="match status" value="1"/>
</dbReference>
<proteinExistence type="predicted"/>
<dbReference type="PANTHER" id="PTHR33744">
    <property type="entry name" value="CARBOHYDRATE DIACID REGULATOR"/>
    <property type="match status" value="1"/>
</dbReference>
<dbReference type="PANTHER" id="PTHR33744:SF15">
    <property type="entry name" value="CARBOHYDRATE DIACID REGULATOR"/>
    <property type="match status" value="1"/>
</dbReference>
<gene>
    <name evidence="2" type="ORF">QJ521_05150</name>
</gene>